<proteinExistence type="predicted"/>
<sequence>MWSPILPIPSTYGDLLPPKPLSLPVASLPPRIRGLARHRPQGALPVRDRPRLRGHPKQLVHRVRSTPASAHRLTRSLSRWYMSLFARDYAFVDSLIASNDLEQLRDDIAARENLLSKAEIAIGLEAASAGRVGLSQDDDAPCRSIAEAESAAFDGFWEAPLAAAEQSVWQGQWPLEAESLFDDALTHSVASVCGDVESRVRGGTESPCSRYRVNLTSGTPPGGSKCCLKRGYNPPPNSKRSSSSSVWNGALPMCCFMRGCDMPSGMQSRVHCAHQQHHHQCTTIAGGQQCFIFDGTRIDPISQSRFVRRSAPTSTGPHCWETCARSELRQCLLGAQ</sequence>
<keyword evidence="2" id="KW-1185">Reference proteome</keyword>
<evidence type="ECO:0000313" key="2">
    <source>
        <dbReference type="Proteomes" id="UP000095287"/>
    </source>
</evidence>
<protein>
    <submittedName>
        <fullName evidence="3">FHA domain-containing protein</fullName>
    </submittedName>
</protein>
<reference evidence="3" key="1">
    <citation type="submission" date="2016-11" db="UniProtKB">
        <authorList>
            <consortium name="WormBaseParasite"/>
        </authorList>
    </citation>
    <scope>IDENTIFICATION</scope>
</reference>
<dbReference type="WBParaSite" id="L893_g26363.t1">
    <property type="protein sequence ID" value="L893_g26363.t1"/>
    <property type="gene ID" value="L893_g26363"/>
</dbReference>
<organism evidence="2 3">
    <name type="scientific">Steinernema glaseri</name>
    <dbReference type="NCBI Taxonomy" id="37863"/>
    <lineage>
        <taxon>Eukaryota</taxon>
        <taxon>Metazoa</taxon>
        <taxon>Ecdysozoa</taxon>
        <taxon>Nematoda</taxon>
        <taxon>Chromadorea</taxon>
        <taxon>Rhabditida</taxon>
        <taxon>Tylenchina</taxon>
        <taxon>Panagrolaimomorpha</taxon>
        <taxon>Strongyloidoidea</taxon>
        <taxon>Steinernematidae</taxon>
        <taxon>Steinernema</taxon>
    </lineage>
</organism>
<evidence type="ECO:0000313" key="3">
    <source>
        <dbReference type="WBParaSite" id="L893_g26363.t1"/>
    </source>
</evidence>
<name>A0A1I7ZHH3_9BILA</name>
<dbReference type="AlphaFoldDB" id="A0A1I7ZHH3"/>
<evidence type="ECO:0000256" key="1">
    <source>
        <dbReference type="SAM" id="MobiDB-lite"/>
    </source>
</evidence>
<feature type="region of interest" description="Disordered" evidence="1">
    <location>
        <begin position="37"/>
        <end position="56"/>
    </location>
</feature>
<accession>A0A1I7ZHH3</accession>
<dbReference type="Proteomes" id="UP000095287">
    <property type="component" value="Unplaced"/>
</dbReference>